<evidence type="ECO:0000256" key="2">
    <source>
        <dbReference type="ARBA" id="ARBA00009272"/>
    </source>
</evidence>
<dbReference type="NCBIfam" id="TIGR00205">
    <property type="entry name" value="fliE"/>
    <property type="match status" value="1"/>
</dbReference>
<evidence type="ECO:0000256" key="1">
    <source>
        <dbReference type="ARBA" id="ARBA00004117"/>
    </source>
</evidence>
<dbReference type="Pfam" id="PF02049">
    <property type="entry name" value="FliE"/>
    <property type="match status" value="1"/>
</dbReference>
<comment type="caution">
    <text evidence="6">The sequence shown here is derived from an EMBL/GenBank/DDBJ whole genome shotgun (WGS) entry which is preliminary data.</text>
</comment>
<protein>
    <recommendedName>
        <fullName evidence="4 5">Flagellar hook-basal body complex protein FliE</fullName>
    </recommendedName>
</protein>
<dbReference type="RefSeq" id="WP_227178122.1">
    <property type="nucleotide sequence ID" value="NZ_JAJBZT010000001.1"/>
</dbReference>
<dbReference type="PANTHER" id="PTHR34653:SF1">
    <property type="entry name" value="FLAGELLAR HOOK-BASAL BODY COMPLEX PROTEIN FLIE"/>
    <property type="match status" value="1"/>
</dbReference>
<accession>A0ABS8D2L1</accession>
<comment type="similarity">
    <text evidence="2 4">Belongs to the FliE family.</text>
</comment>
<proteinExistence type="inferred from homology"/>
<evidence type="ECO:0000256" key="3">
    <source>
        <dbReference type="ARBA" id="ARBA00023143"/>
    </source>
</evidence>
<keyword evidence="7" id="KW-1185">Reference proteome</keyword>
<dbReference type="Proteomes" id="UP001165395">
    <property type="component" value="Unassembled WGS sequence"/>
</dbReference>
<name>A0ABS8D2L1_9NEIS</name>
<keyword evidence="3 4" id="KW-0975">Bacterial flagellum</keyword>
<evidence type="ECO:0000256" key="4">
    <source>
        <dbReference type="HAMAP-Rule" id="MF_00724"/>
    </source>
</evidence>
<dbReference type="PRINTS" id="PR01006">
    <property type="entry name" value="FLGHOOKFLIE"/>
</dbReference>
<evidence type="ECO:0000313" key="7">
    <source>
        <dbReference type="Proteomes" id="UP001165395"/>
    </source>
</evidence>
<dbReference type="EMBL" id="JAJBZT010000001">
    <property type="protein sequence ID" value="MCB6182420.1"/>
    <property type="molecule type" value="Genomic_DNA"/>
</dbReference>
<dbReference type="HAMAP" id="MF_00724">
    <property type="entry name" value="FliE"/>
    <property type="match status" value="1"/>
</dbReference>
<evidence type="ECO:0000256" key="5">
    <source>
        <dbReference type="NCBIfam" id="TIGR00205"/>
    </source>
</evidence>
<keyword evidence="6" id="KW-0282">Flagellum</keyword>
<keyword evidence="6" id="KW-0966">Cell projection</keyword>
<gene>
    <name evidence="4 6" type="primary">fliE</name>
    <name evidence="6" type="ORF">LIN78_02480</name>
</gene>
<evidence type="ECO:0000313" key="6">
    <source>
        <dbReference type="EMBL" id="MCB6182420.1"/>
    </source>
</evidence>
<comment type="subcellular location">
    <subcellularLocation>
        <location evidence="1 4">Bacterial flagellum basal body</location>
    </subcellularLocation>
</comment>
<organism evidence="6 7">
    <name type="scientific">Leeia speluncae</name>
    <dbReference type="NCBI Taxonomy" id="2884804"/>
    <lineage>
        <taxon>Bacteria</taxon>
        <taxon>Pseudomonadati</taxon>
        <taxon>Pseudomonadota</taxon>
        <taxon>Betaproteobacteria</taxon>
        <taxon>Neisseriales</taxon>
        <taxon>Leeiaceae</taxon>
        <taxon>Leeia</taxon>
    </lineage>
</organism>
<sequence length="106" mass="11254">MSVNGVQSLLAEMKSMSDSAKSISPVESVGQDGPGFGSVLQSALQQVNSMQQQSNSAQEAFASGESGADIQDVMMSMQKASLSFQSLVQVRNKLVSAYQEVMNMQV</sequence>
<reference evidence="6" key="1">
    <citation type="submission" date="2021-10" db="EMBL/GenBank/DDBJ databases">
        <title>The complete genome sequence of Leeia sp. TBRC 13508.</title>
        <authorList>
            <person name="Charoenyingcharoen P."/>
            <person name="Yukphan P."/>
        </authorList>
    </citation>
    <scope>NUCLEOTIDE SEQUENCE</scope>
    <source>
        <strain evidence="6">TBRC 13508</strain>
    </source>
</reference>
<dbReference type="PANTHER" id="PTHR34653">
    <property type="match status" value="1"/>
</dbReference>
<dbReference type="InterPro" id="IPR001624">
    <property type="entry name" value="FliE"/>
</dbReference>
<keyword evidence="6" id="KW-0969">Cilium</keyword>